<dbReference type="InterPro" id="IPR052246">
    <property type="entry name" value="Cell_Polariz_PKAAnc"/>
</dbReference>
<accession>A0ABM1EEZ1</accession>
<evidence type="ECO:0000313" key="4">
    <source>
        <dbReference type="RefSeq" id="XP_014670762.1"/>
    </source>
</evidence>
<feature type="compositionally biased region" description="Low complexity" evidence="1">
    <location>
        <begin position="488"/>
        <end position="503"/>
    </location>
</feature>
<dbReference type="PANTHER" id="PTHR13155:SF1">
    <property type="entry name" value="A-KINASE ANCHOR PROTEIN 10, MITOCHONDRIAL"/>
    <property type="match status" value="1"/>
</dbReference>
<dbReference type="InterPro" id="IPR044926">
    <property type="entry name" value="RGS_subdomain_2"/>
</dbReference>
<sequence length="660" mass="73238">MSFFKRRLDKSKNKVTASPVRKPPVLVAPSGYQQTGHSSSALQSSVQSGPDICNGDIGVPESILGPAQAREKSSRQQHSLLIDDHLGDLGQRALLSTLKRSSRLSKAYHEVLRDRNALGHYVRFMEARAAGRLVRFWLDADSFQTTTWLRIRTHALNCMTRTTLGQCSTIGRSVDGHGATDPALAHDAALTDNGLAAAARGQNLCSESGAPHEGAGGCAGETSDAKTLPNRTDAALHLNVKGDAIAEKLRKGIEADAMLVYSKFIAQDASDPIGVGDRIRNEIIRKICREDGLVDPSSFVAAQDFVSDIMIREYFPVFQQSFYHCKHQIDVLTSGTVYLEDLLYNETAFFYFMEFMEQENAMLLIEFWMATDNFCRHLQEQDGNYDSMQAQADAMVLYEKYFSLQATSPLGFSQAVRFEVESNICREDGPLPDCFDQPLKIVLHTMDQMYLKPFLQSEIYFRYLTEIINTIQLSDTDPAPGNRLRPRTGSSASSEQSTQSEGAGVAAPRNTLLAMESSAHDQQAVRRIMRSIEDEFHIDPAQLTPQKLWSRPQAGNLTLGHMDELGRYCTDFEPEPRRKDKAFKISMAVKKFITKDEDKEKEDMAVKIAQMIVNDITTITMGAPVLSSDTQSISSLDSHEGSTAAIGFQGRQTRDSSPTT</sequence>
<evidence type="ECO:0000313" key="3">
    <source>
        <dbReference type="Proteomes" id="UP000695022"/>
    </source>
</evidence>
<reference evidence="4" key="1">
    <citation type="submission" date="2025-08" db="UniProtKB">
        <authorList>
            <consortium name="RefSeq"/>
        </authorList>
    </citation>
    <scope>IDENTIFICATION</scope>
</reference>
<dbReference type="SMART" id="SM00315">
    <property type="entry name" value="RGS"/>
    <property type="match status" value="2"/>
</dbReference>
<feature type="region of interest" description="Disordered" evidence="1">
    <location>
        <begin position="475"/>
        <end position="506"/>
    </location>
</feature>
<dbReference type="CDD" id="cd08721">
    <property type="entry name" value="RGS_AKAP2_2"/>
    <property type="match status" value="1"/>
</dbReference>
<dbReference type="SUPFAM" id="SSF48097">
    <property type="entry name" value="Regulator of G-protein signaling, RGS"/>
    <property type="match status" value="2"/>
</dbReference>
<dbReference type="InterPro" id="IPR036305">
    <property type="entry name" value="RGS_sf"/>
</dbReference>
<organism evidence="3 4">
    <name type="scientific">Priapulus caudatus</name>
    <name type="common">Priapulid worm</name>
    <dbReference type="NCBI Taxonomy" id="37621"/>
    <lineage>
        <taxon>Eukaryota</taxon>
        <taxon>Metazoa</taxon>
        <taxon>Ecdysozoa</taxon>
        <taxon>Scalidophora</taxon>
        <taxon>Priapulida</taxon>
        <taxon>Priapulimorpha</taxon>
        <taxon>Priapulimorphida</taxon>
        <taxon>Priapulidae</taxon>
        <taxon>Priapulus</taxon>
    </lineage>
</organism>
<evidence type="ECO:0000256" key="1">
    <source>
        <dbReference type="SAM" id="MobiDB-lite"/>
    </source>
</evidence>
<name>A0ABM1EEZ1_PRICU</name>
<dbReference type="PANTHER" id="PTHR13155">
    <property type="entry name" value="A-KINASE ANCHOR PROTEINS"/>
    <property type="match status" value="1"/>
</dbReference>
<evidence type="ECO:0000259" key="2">
    <source>
        <dbReference type="PROSITE" id="PS50132"/>
    </source>
</evidence>
<dbReference type="RefSeq" id="XP_014670762.1">
    <property type="nucleotide sequence ID" value="XM_014815276.1"/>
</dbReference>
<dbReference type="Pfam" id="PF00615">
    <property type="entry name" value="RGS"/>
    <property type="match status" value="2"/>
</dbReference>
<feature type="compositionally biased region" description="Low complexity" evidence="1">
    <location>
        <begin position="38"/>
        <end position="48"/>
    </location>
</feature>
<feature type="region of interest" description="Disordered" evidence="1">
    <location>
        <begin position="629"/>
        <end position="660"/>
    </location>
</feature>
<protein>
    <submittedName>
        <fullName evidence="4">A-kinase anchor protein 10, mitochondrial-like</fullName>
    </submittedName>
</protein>
<proteinExistence type="predicted"/>
<gene>
    <name evidence="4" type="primary">LOC106811587</name>
</gene>
<dbReference type="PROSITE" id="PS50132">
    <property type="entry name" value="RGS"/>
    <property type="match status" value="1"/>
</dbReference>
<dbReference type="InterPro" id="IPR016137">
    <property type="entry name" value="RGS"/>
</dbReference>
<feature type="region of interest" description="Disordered" evidence="1">
    <location>
        <begin position="1"/>
        <end position="48"/>
    </location>
</feature>
<dbReference type="GeneID" id="106811587"/>
<dbReference type="Proteomes" id="UP000695022">
    <property type="component" value="Unplaced"/>
</dbReference>
<keyword evidence="3" id="KW-1185">Reference proteome</keyword>
<feature type="domain" description="RGS" evidence="2">
    <location>
        <begin position="338"/>
        <end position="464"/>
    </location>
</feature>
<dbReference type="Gene3D" id="1.10.167.10">
    <property type="entry name" value="Regulator of G-protein Signalling 4, domain 2"/>
    <property type="match status" value="2"/>
</dbReference>